<accession>X6MP95</accession>
<name>X6MP95_RETFI</name>
<dbReference type="SUPFAM" id="SSF51735">
    <property type="entry name" value="NAD(P)-binding Rossmann-fold domains"/>
    <property type="match status" value="1"/>
</dbReference>
<comment type="caution">
    <text evidence="2">The sequence shown here is derived from an EMBL/GenBank/DDBJ whole genome shotgun (WGS) entry which is preliminary data.</text>
</comment>
<dbReference type="EMBL" id="ASPP01019696">
    <property type="protein sequence ID" value="ETO14865.1"/>
    <property type="molecule type" value="Genomic_DNA"/>
</dbReference>
<dbReference type="OrthoDB" id="809632at2759"/>
<evidence type="ECO:0000313" key="2">
    <source>
        <dbReference type="EMBL" id="ETO14865.1"/>
    </source>
</evidence>
<dbReference type="AlphaFoldDB" id="X6MP95"/>
<dbReference type="Proteomes" id="UP000023152">
    <property type="component" value="Unassembled WGS sequence"/>
</dbReference>
<protein>
    <recommendedName>
        <fullName evidence="1">Alcohol dehydrogenase-like C-terminal domain-containing protein</fullName>
    </recommendedName>
</protein>
<organism evidence="2 3">
    <name type="scientific">Reticulomyxa filosa</name>
    <dbReference type="NCBI Taxonomy" id="46433"/>
    <lineage>
        <taxon>Eukaryota</taxon>
        <taxon>Sar</taxon>
        <taxon>Rhizaria</taxon>
        <taxon>Retaria</taxon>
        <taxon>Foraminifera</taxon>
        <taxon>Monothalamids</taxon>
        <taxon>Reticulomyxidae</taxon>
        <taxon>Reticulomyxa</taxon>
    </lineage>
</organism>
<dbReference type="PANTHER" id="PTHR43205:SF7">
    <property type="entry name" value="PROSTAGLANDIN REDUCTASE 1"/>
    <property type="match status" value="1"/>
</dbReference>
<dbReference type="GO" id="GO:0016628">
    <property type="term" value="F:oxidoreductase activity, acting on the CH-CH group of donors, NAD or NADP as acceptor"/>
    <property type="evidence" value="ECO:0007669"/>
    <property type="project" value="InterPro"/>
</dbReference>
<dbReference type="PANTHER" id="PTHR43205">
    <property type="entry name" value="PROSTAGLANDIN REDUCTASE"/>
    <property type="match status" value="1"/>
</dbReference>
<dbReference type="InterPro" id="IPR013149">
    <property type="entry name" value="ADH-like_C"/>
</dbReference>
<dbReference type="Gene3D" id="3.90.180.10">
    <property type="entry name" value="Medium-chain alcohol dehydrogenases, catalytic domain"/>
    <property type="match status" value="1"/>
</dbReference>
<dbReference type="Gene3D" id="3.40.50.720">
    <property type="entry name" value="NAD(P)-binding Rossmann-like Domain"/>
    <property type="match status" value="1"/>
</dbReference>
<dbReference type="InterPro" id="IPR045010">
    <property type="entry name" value="MDR_fam"/>
</dbReference>
<dbReference type="Pfam" id="PF00107">
    <property type="entry name" value="ADH_zinc_N"/>
    <property type="match status" value="1"/>
</dbReference>
<evidence type="ECO:0000313" key="3">
    <source>
        <dbReference type="Proteomes" id="UP000023152"/>
    </source>
</evidence>
<gene>
    <name evidence="2" type="ORF">RFI_22501</name>
</gene>
<dbReference type="InterPro" id="IPR036291">
    <property type="entry name" value="NAD(P)-bd_dom_sf"/>
</dbReference>
<evidence type="ECO:0000259" key="1">
    <source>
        <dbReference type="Pfam" id="PF00107"/>
    </source>
</evidence>
<proteinExistence type="predicted"/>
<sequence length="201" mass="22590">MVGQIAKLKRKNTYVVGSAGGAEKAKWLVNDLKFDKALDYKKFGNDSKALKAELSKLFPKGIDVYFDNTGGLITECVWDLLNENARVVICGQIASYGKIGFTGTGINTDSVQKINDFLFKLIYKKIRVEGFVVYSCNDWVSFYRDMKEWMSKGQIKTQETLHRGFDKIPVAFEGLFTGANLGKTVIQVLQSDLKHTTTSKY</sequence>
<reference evidence="2 3" key="1">
    <citation type="journal article" date="2013" name="Curr. Biol.">
        <title>The Genome of the Foraminiferan Reticulomyxa filosa.</title>
        <authorList>
            <person name="Glockner G."/>
            <person name="Hulsmann N."/>
            <person name="Schleicher M."/>
            <person name="Noegel A.A."/>
            <person name="Eichinger L."/>
            <person name="Gallinger C."/>
            <person name="Pawlowski J."/>
            <person name="Sierra R."/>
            <person name="Euteneuer U."/>
            <person name="Pillet L."/>
            <person name="Moustafa A."/>
            <person name="Platzer M."/>
            <person name="Groth M."/>
            <person name="Szafranski K."/>
            <person name="Schliwa M."/>
        </authorList>
    </citation>
    <scope>NUCLEOTIDE SEQUENCE [LARGE SCALE GENOMIC DNA]</scope>
</reference>
<feature type="domain" description="Alcohol dehydrogenase-like C-terminal" evidence="1">
    <location>
        <begin position="1"/>
        <end position="140"/>
    </location>
</feature>
<keyword evidence="3" id="KW-1185">Reference proteome</keyword>